<gene>
    <name evidence="2" type="ORF">LIER_14481</name>
</gene>
<name>A0AAV3Q1P1_LITER</name>
<feature type="region of interest" description="Disordered" evidence="1">
    <location>
        <begin position="37"/>
        <end position="115"/>
    </location>
</feature>
<comment type="caution">
    <text evidence="2">The sequence shown here is derived from an EMBL/GenBank/DDBJ whole genome shotgun (WGS) entry which is preliminary data.</text>
</comment>
<accession>A0AAV3Q1P1</accession>
<feature type="compositionally biased region" description="Polar residues" evidence="1">
    <location>
        <begin position="65"/>
        <end position="75"/>
    </location>
</feature>
<reference evidence="2 3" key="1">
    <citation type="submission" date="2024-01" db="EMBL/GenBank/DDBJ databases">
        <title>The complete chloroplast genome sequence of Lithospermum erythrorhizon: insights into the phylogenetic relationship among Boraginaceae species and the maternal lineages of purple gromwells.</title>
        <authorList>
            <person name="Okada T."/>
            <person name="Watanabe K."/>
        </authorList>
    </citation>
    <scope>NUCLEOTIDE SEQUENCE [LARGE SCALE GENOMIC DNA]</scope>
</reference>
<sequence length="205" mass="23166">MYLHLVLKRVNKEGEPRDLVHSQELFGVEEVGKGHLVLNQRRRAQGPGTFPRRRKKRSVPHEWGQQGTSSMPKSSGQKEEISSQRRLGKASLLQSPAFPAQSSLASRRSPANPTHEELISSFSALGDKALKKEKAQEKGALQRPLRNLSGEHNTLQERYATSIRRTEAVKAELEGMHAKRDFALLERDAIENERESLRASRDEML</sequence>
<dbReference type="Proteomes" id="UP001454036">
    <property type="component" value="Unassembled WGS sequence"/>
</dbReference>
<dbReference type="EMBL" id="BAABME010003039">
    <property type="protein sequence ID" value="GAA0157156.1"/>
    <property type="molecule type" value="Genomic_DNA"/>
</dbReference>
<evidence type="ECO:0000256" key="1">
    <source>
        <dbReference type="SAM" id="MobiDB-lite"/>
    </source>
</evidence>
<dbReference type="AlphaFoldDB" id="A0AAV3Q1P1"/>
<proteinExistence type="predicted"/>
<keyword evidence="3" id="KW-1185">Reference proteome</keyword>
<evidence type="ECO:0000313" key="3">
    <source>
        <dbReference type="Proteomes" id="UP001454036"/>
    </source>
</evidence>
<feature type="compositionally biased region" description="Polar residues" evidence="1">
    <location>
        <begin position="100"/>
        <end position="112"/>
    </location>
</feature>
<protein>
    <submittedName>
        <fullName evidence="2">Uncharacterized protein</fullName>
    </submittedName>
</protein>
<evidence type="ECO:0000313" key="2">
    <source>
        <dbReference type="EMBL" id="GAA0157156.1"/>
    </source>
</evidence>
<organism evidence="2 3">
    <name type="scientific">Lithospermum erythrorhizon</name>
    <name type="common">Purple gromwell</name>
    <name type="synonym">Lithospermum officinale var. erythrorhizon</name>
    <dbReference type="NCBI Taxonomy" id="34254"/>
    <lineage>
        <taxon>Eukaryota</taxon>
        <taxon>Viridiplantae</taxon>
        <taxon>Streptophyta</taxon>
        <taxon>Embryophyta</taxon>
        <taxon>Tracheophyta</taxon>
        <taxon>Spermatophyta</taxon>
        <taxon>Magnoliopsida</taxon>
        <taxon>eudicotyledons</taxon>
        <taxon>Gunneridae</taxon>
        <taxon>Pentapetalae</taxon>
        <taxon>asterids</taxon>
        <taxon>lamiids</taxon>
        <taxon>Boraginales</taxon>
        <taxon>Boraginaceae</taxon>
        <taxon>Boraginoideae</taxon>
        <taxon>Lithospermeae</taxon>
        <taxon>Lithospermum</taxon>
    </lineage>
</organism>